<feature type="domain" description="Ig-like" evidence="2">
    <location>
        <begin position="139"/>
        <end position="218"/>
    </location>
</feature>
<keyword evidence="4" id="KW-1185">Reference proteome</keyword>
<evidence type="ECO:0000256" key="1">
    <source>
        <dbReference type="ARBA" id="ARBA00023319"/>
    </source>
</evidence>
<keyword evidence="1" id="KW-0393">Immunoglobulin domain</keyword>
<feature type="domain" description="Ig-like" evidence="2">
    <location>
        <begin position="729"/>
        <end position="822"/>
    </location>
</feature>
<feature type="domain" description="Ig-like" evidence="2">
    <location>
        <begin position="343"/>
        <end position="429"/>
    </location>
</feature>
<dbReference type="SMART" id="SM00408">
    <property type="entry name" value="IGc2"/>
    <property type="match status" value="8"/>
</dbReference>
<evidence type="ECO:0000313" key="3">
    <source>
        <dbReference type="EMBL" id="KAK2856683.1"/>
    </source>
</evidence>
<dbReference type="AlphaFoldDB" id="A0AA88NHL6"/>
<reference evidence="3" key="1">
    <citation type="submission" date="2023-07" db="EMBL/GenBank/DDBJ databases">
        <title>Chromosome-level Genome Assembly of Striped Snakehead (Channa striata).</title>
        <authorList>
            <person name="Liu H."/>
        </authorList>
    </citation>
    <scope>NUCLEOTIDE SEQUENCE</scope>
    <source>
        <strain evidence="3">Gz</strain>
        <tissue evidence="3">Muscle</tissue>
    </source>
</reference>
<feature type="domain" description="Ig-like" evidence="2">
    <location>
        <begin position="34"/>
        <end position="127"/>
    </location>
</feature>
<dbReference type="FunFam" id="2.60.40.10:FF:000063">
    <property type="entry name" value="neural cell adhesion molecule L1"/>
    <property type="match status" value="1"/>
</dbReference>
<dbReference type="InterPro" id="IPR003599">
    <property type="entry name" value="Ig_sub"/>
</dbReference>
<dbReference type="PANTHER" id="PTHR10075:SF14">
    <property type="entry name" value="CELL ADHESION MOLECULE DSCAM2-RELATED"/>
    <property type="match status" value="1"/>
</dbReference>
<feature type="domain" description="Ig-like" evidence="2">
    <location>
        <begin position="437"/>
        <end position="531"/>
    </location>
</feature>
<proteinExistence type="predicted"/>
<name>A0AA88NHL6_CHASR</name>
<evidence type="ECO:0000313" key="4">
    <source>
        <dbReference type="Proteomes" id="UP001187415"/>
    </source>
</evidence>
<dbReference type="InterPro" id="IPR007110">
    <property type="entry name" value="Ig-like_dom"/>
</dbReference>
<dbReference type="InterPro" id="IPR003598">
    <property type="entry name" value="Ig_sub2"/>
</dbReference>
<dbReference type="GO" id="GO:0098632">
    <property type="term" value="F:cell-cell adhesion mediator activity"/>
    <property type="evidence" value="ECO:0007669"/>
    <property type="project" value="TreeGrafter"/>
</dbReference>
<dbReference type="PANTHER" id="PTHR10075">
    <property type="entry name" value="BASIGIN RELATED"/>
    <property type="match status" value="1"/>
</dbReference>
<feature type="domain" description="Ig-like" evidence="2">
    <location>
        <begin position="235"/>
        <end position="337"/>
    </location>
</feature>
<dbReference type="Pfam" id="PF13927">
    <property type="entry name" value="Ig_3"/>
    <property type="match status" value="4"/>
</dbReference>
<organism evidence="3 4">
    <name type="scientific">Channa striata</name>
    <name type="common">Snakehead murrel</name>
    <name type="synonym">Ophicephalus striatus</name>
    <dbReference type="NCBI Taxonomy" id="64152"/>
    <lineage>
        <taxon>Eukaryota</taxon>
        <taxon>Metazoa</taxon>
        <taxon>Chordata</taxon>
        <taxon>Craniata</taxon>
        <taxon>Vertebrata</taxon>
        <taxon>Euteleostomi</taxon>
        <taxon>Actinopterygii</taxon>
        <taxon>Neopterygii</taxon>
        <taxon>Teleostei</taxon>
        <taxon>Neoteleostei</taxon>
        <taxon>Acanthomorphata</taxon>
        <taxon>Anabantaria</taxon>
        <taxon>Anabantiformes</taxon>
        <taxon>Channoidei</taxon>
        <taxon>Channidae</taxon>
        <taxon>Channa</taxon>
    </lineage>
</organism>
<dbReference type="FunFam" id="2.60.40.10:FF:001306">
    <property type="entry name" value="Matrix remodeling associated 5"/>
    <property type="match status" value="1"/>
</dbReference>
<comment type="caution">
    <text evidence="3">The sequence shown here is derived from an EMBL/GenBank/DDBJ whole genome shotgun (WGS) entry which is preliminary data.</text>
</comment>
<dbReference type="Pfam" id="PF07679">
    <property type="entry name" value="I-set"/>
    <property type="match status" value="3"/>
</dbReference>
<dbReference type="GO" id="GO:0030424">
    <property type="term" value="C:axon"/>
    <property type="evidence" value="ECO:0007669"/>
    <property type="project" value="TreeGrafter"/>
</dbReference>
<dbReference type="GO" id="GO:0070593">
    <property type="term" value="P:dendrite self-avoidance"/>
    <property type="evidence" value="ECO:0007669"/>
    <property type="project" value="TreeGrafter"/>
</dbReference>
<dbReference type="PROSITE" id="PS50835">
    <property type="entry name" value="IG_LIKE"/>
    <property type="match status" value="8"/>
</dbReference>
<gene>
    <name evidence="3" type="ORF">Q5P01_005418</name>
</gene>
<feature type="domain" description="Ig-like" evidence="2">
    <location>
        <begin position="634"/>
        <end position="723"/>
    </location>
</feature>
<feature type="domain" description="Ig-like" evidence="2">
    <location>
        <begin position="539"/>
        <end position="613"/>
    </location>
</feature>
<dbReference type="GO" id="GO:0007417">
    <property type="term" value="P:central nervous system development"/>
    <property type="evidence" value="ECO:0007669"/>
    <property type="project" value="TreeGrafter"/>
</dbReference>
<dbReference type="GO" id="GO:0005886">
    <property type="term" value="C:plasma membrane"/>
    <property type="evidence" value="ECO:0007669"/>
    <property type="project" value="TreeGrafter"/>
</dbReference>
<dbReference type="FunFam" id="2.60.40.10:FF:001377">
    <property type="entry name" value="Matrix remodeling associated 5"/>
    <property type="match status" value="1"/>
</dbReference>
<dbReference type="InterPro" id="IPR013783">
    <property type="entry name" value="Ig-like_fold"/>
</dbReference>
<sequence length="824" mass="90925">MTKEDFREPFGNISLGLSDEHGNEVDLKCSIGEPKQTTKIQHEKIALPEGNTAYIHCTATGAPQPVIRWITPGGIQLTSSQFVTGHNLIVFPNGTLHIEGLGLENAGTYECSASNGVASSRRTVTLSIKRNLFTLFSKARITLSSPQITDVAYGSMLLLNCVATGNPDPRIIWRTPSKKLVDAQYSFDPRIKVFSNGSIIIQSMTDKDSGDYLCVARNKMGDDYVLLGVNVLTRPAKIEQKLQQSSQEVVYGGDLKVDCVASGVPNPEISWALPDGTMVNLAKQRDSLSRGRSRRYVVFENGTLYFNDVGMPEEGDYTCYAMNQLGKDEMKIRVKVKAATSPPQIQNKEQQIIRVFYGETIKLMCNAKGEPMPVTTWISPTKRVISPALDKYQVLDDGTLVVLKVQRFDGGNYTCLARNSAGQDHKVIRLEVLLTPPTINGFSGTLSAINVTAVQDQWKLVDCVAKGNPTPRIMWVLPGNVILPAPYFSNRVTVHQNGTLEFQSLKRADSGRLACIARNEEGEIRFFVNLNVKDVAKKPQSRVHKTDRLPLTVGKDMILNCSFDDIPVTHITWVLPNGTPLLSNARFSKFFHRSDGSLIIGNPTISESGMYRCMWHISEGLVEYLVTLYPGRKPEINNRYNSPVSVMNGETLFLHCLTNSKPLILTWTLPNGIVLNRLQRAGRYAVLHNGTLIVQQVSVYDQGSYICHVANEYGTSLHSISVIVLTFPPQITNALPSVSYAKRGVAIQLNCVASGIPKVEVAWETPDKTRLVVSAQPRLFGNKYLHPQGSLIIQNPTQGDAGTYRCTASNAIGTDSKTTFLNVF</sequence>
<dbReference type="InterPro" id="IPR013098">
    <property type="entry name" value="Ig_I-set"/>
</dbReference>
<dbReference type="Proteomes" id="UP001187415">
    <property type="component" value="Unassembled WGS sequence"/>
</dbReference>
<dbReference type="SMART" id="SM00409">
    <property type="entry name" value="IG"/>
    <property type="match status" value="8"/>
</dbReference>
<accession>A0AA88NHL6</accession>
<dbReference type="GO" id="GO:0007156">
    <property type="term" value="P:homophilic cell adhesion via plasma membrane adhesion molecules"/>
    <property type="evidence" value="ECO:0007669"/>
    <property type="project" value="TreeGrafter"/>
</dbReference>
<protein>
    <recommendedName>
        <fullName evidence="2">Ig-like domain-containing protein</fullName>
    </recommendedName>
</protein>
<dbReference type="GO" id="GO:0007411">
    <property type="term" value="P:axon guidance"/>
    <property type="evidence" value="ECO:0007669"/>
    <property type="project" value="TreeGrafter"/>
</dbReference>
<dbReference type="InterPro" id="IPR036179">
    <property type="entry name" value="Ig-like_dom_sf"/>
</dbReference>
<dbReference type="Gene3D" id="2.60.40.10">
    <property type="entry name" value="Immunoglobulins"/>
    <property type="match status" value="8"/>
</dbReference>
<dbReference type="SUPFAM" id="SSF48726">
    <property type="entry name" value="Immunoglobulin"/>
    <property type="match status" value="8"/>
</dbReference>
<evidence type="ECO:0000259" key="2">
    <source>
        <dbReference type="PROSITE" id="PS50835"/>
    </source>
</evidence>
<dbReference type="EMBL" id="JAUPFM010000003">
    <property type="protein sequence ID" value="KAK2856683.1"/>
    <property type="molecule type" value="Genomic_DNA"/>
</dbReference>
<dbReference type="CDD" id="cd00096">
    <property type="entry name" value="Ig"/>
    <property type="match status" value="2"/>
</dbReference>